<feature type="transmembrane region" description="Helical" evidence="3">
    <location>
        <begin position="66"/>
        <end position="88"/>
    </location>
</feature>
<feature type="transmembrane region" description="Helical" evidence="3">
    <location>
        <begin position="20"/>
        <end position="38"/>
    </location>
</feature>
<evidence type="ECO:0000313" key="5">
    <source>
        <dbReference type="EMBL" id="MBD8487319.1"/>
    </source>
</evidence>
<dbReference type="Proteomes" id="UP000647133">
    <property type="component" value="Unassembled WGS sequence"/>
</dbReference>
<evidence type="ECO:0000256" key="1">
    <source>
        <dbReference type="PROSITE-ProRule" id="PRU00339"/>
    </source>
</evidence>
<dbReference type="SUPFAM" id="SSF53300">
    <property type="entry name" value="vWA-like"/>
    <property type="match status" value="1"/>
</dbReference>
<dbReference type="InterPro" id="IPR019734">
    <property type="entry name" value="TPR_rpt"/>
</dbReference>
<keyword evidence="3" id="KW-0812">Transmembrane</keyword>
<keyword evidence="6" id="KW-1185">Reference proteome</keyword>
<sequence length="572" mass="63787">MFKEIFPIDWEPFHFLRPQWLWLVAPATLFLLWGIISIRGEVKWKKVVAPHLRNYVIQKGSEKVKILMHCLLFIGFCMGTLALAGPTWKRVEVPGQQLETPMVICLDLSQSMMAEDMQPNRLERAKFKINDLLDQNPQARVALVAFAGTAHTVVPLTKDYDIIRSHVEGLSPSVMPVPGSDLGAALAVADTIMSVTTAPGTVMIMSDDFEDKEFKEIQDFVIGLDHRIEILPFNTPIGAAVPNPSGRGNIKEKGVDVVSVLDNQLIQKLNALENVEVTPLTLDDSDVEKISKKIKSGLIFTEKPEEKDNQWQDEGLLLVIPVIVLFLMWFRKGWVLYGLILLIFSSCGKVHSFNDLWFTDDYQGQMLSDKGDFEQAAEKYKDPMRQGVAFFKSGKYTEAIQAFSKDTTAQGAYNLGLAYYKNGDMTAASAAFGLASEMDPSMEQAAANKEAMSKMMGGTNEVDPEEAQEAESGGADNTKENDSMEDLSGGGQEATKEDMEKERLSETVNTDVRKAKELDEVPDDIGASKQESSDQKVLMQKVDDDPALFIKRKFEYQLKKGKVKPRSNEKAY</sequence>
<keyword evidence="1" id="KW-0802">TPR repeat</keyword>
<dbReference type="Gene3D" id="1.25.40.10">
    <property type="entry name" value="Tetratricopeptide repeat domain"/>
    <property type="match status" value="1"/>
</dbReference>
<feature type="domain" description="VWFA" evidence="4">
    <location>
        <begin position="99"/>
        <end position="270"/>
    </location>
</feature>
<feature type="compositionally biased region" description="Basic and acidic residues" evidence="2">
    <location>
        <begin position="494"/>
        <end position="519"/>
    </location>
</feature>
<dbReference type="InterPro" id="IPR050768">
    <property type="entry name" value="UPF0353/GerABKA_families"/>
</dbReference>
<dbReference type="InterPro" id="IPR002035">
    <property type="entry name" value="VWF_A"/>
</dbReference>
<feature type="repeat" description="TPR" evidence="1">
    <location>
        <begin position="409"/>
        <end position="442"/>
    </location>
</feature>
<dbReference type="SUPFAM" id="SSF48452">
    <property type="entry name" value="TPR-like"/>
    <property type="match status" value="1"/>
</dbReference>
<protein>
    <submittedName>
        <fullName evidence="5">VWA domain-containing protein</fullName>
    </submittedName>
</protein>
<evidence type="ECO:0000256" key="2">
    <source>
        <dbReference type="SAM" id="MobiDB-lite"/>
    </source>
</evidence>
<evidence type="ECO:0000256" key="3">
    <source>
        <dbReference type="SAM" id="Phobius"/>
    </source>
</evidence>
<dbReference type="RefSeq" id="WP_192007094.1">
    <property type="nucleotide sequence ID" value="NZ_JACYTQ010000001.1"/>
</dbReference>
<organism evidence="5 6">
    <name type="scientific">Echinicola arenosa</name>
    <dbReference type="NCBI Taxonomy" id="2774144"/>
    <lineage>
        <taxon>Bacteria</taxon>
        <taxon>Pseudomonadati</taxon>
        <taxon>Bacteroidota</taxon>
        <taxon>Cytophagia</taxon>
        <taxon>Cytophagales</taxon>
        <taxon>Cyclobacteriaceae</taxon>
        <taxon>Echinicola</taxon>
    </lineage>
</organism>
<dbReference type="InterPro" id="IPR036465">
    <property type="entry name" value="vWFA_dom_sf"/>
</dbReference>
<dbReference type="PROSITE" id="PS50005">
    <property type="entry name" value="TPR"/>
    <property type="match status" value="1"/>
</dbReference>
<comment type="caution">
    <text evidence="5">The sequence shown here is derived from an EMBL/GenBank/DDBJ whole genome shotgun (WGS) entry which is preliminary data.</text>
</comment>
<dbReference type="EMBL" id="JACYTQ010000001">
    <property type="protein sequence ID" value="MBD8487319.1"/>
    <property type="molecule type" value="Genomic_DNA"/>
</dbReference>
<gene>
    <name evidence="5" type="ORF">IFO69_01025</name>
</gene>
<evidence type="ECO:0000259" key="4">
    <source>
        <dbReference type="SMART" id="SM00327"/>
    </source>
</evidence>
<keyword evidence="3" id="KW-1133">Transmembrane helix</keyword>
<dbReference type="Gene3D" id="3.40.50.410">
    <property type="entry name" value="von Willebrand factor, type A domain"/>
    <property type="match status" value="1"/>
</dbReference>
<dbReference type="InterPro" id="IPR011990">
    <property type="entry name" value="TPR-like_helical_dom_sf"/>
</dbReference>
<keyword evidence="3" id="KW-0472">Membrane</keyword>
<name>A0ABR9AEU5_9BACT</name>
<proteinExistence type="predicted"/>
<dbReference type="Pfam" id="PF13181">
    <property type="entry name" value="TPR_8"/>
    <property type="match status" value="1"/>
</dbReference>
<dbReference type="Pfam" id="PF13519">
    <property type="entry name" value="VWA_2"/>
    <property type="match status" value="1"/>
</dbReference>
<dbReference type="PANTHER" id="PTHR22550:SF14">
    <property type="entry name" value="VWFA DOMAIN-CONTAINING PROTEIN"/>
    <property type="match status" value="1"/>
</dbReference>
<reference evidence="5 6" key="1">
    <citation type="submission" date="2020-09" db="EMBL/GenBank/DDBJ databases">
        <title>Echinicola sp. CAU 1574 isolated from sand of Sido Beach.</title>
        <authorList>
            <person name="Kim W."/>
        </authorList>
    </citation>
    <scope>NUCLEOTIDE SEQUENCE [LARGE SCALE GENOMIC DNA]</scope>
    <source>
        <strain evidence="5 6">CAU 1574</strain>
    </source>
</reference>
<dbReference type="PANTHER" id="PTHR22550">
    <property type="entry name" value="SPORE GERMINATION PROTEIN"/>
    <property type="match status" value="1"/>
</dbReference>
<dbReference type="SMART" id="SM00327">
    <property type="entry name" value="VWA"/>
    <property type="match status" value="1"/>
</dbReference>
<feature type="region of interest" description="Disordered" evidence="2">
    <location>
        <begin position="456"/>
        <end position="544"/>
    </location>
</feature>
<evidence type="ECO:0000313" key="6">
    <source>
        <dbReference type="Proteomes" id="UP000647133"/>
    </source>
</evidence>
<accession>A0ABR9AEU5</accession>